<evidence type="ECO:0000313" key="1">
    <source>
        <dbReference type="EMBL" id="CRK18840.1"/>
    </source>
</evidence>
<organism evidence="1 2">
    <name type="scientific">Verticillium longisporum</name>
    <name type="common">Verticillium dahliae var. longisporum</name>
    <dbReference type="NCBI Taxonomy" id="100787"/>
    <lineage>
        <taxon>Eukaryota</taxon>
        <taxon>Fungi</taxon>
        <taxon>Dikarya</taxon>
        <taxon>Ascomycota</taxon>
        <taxon>Pezizomycotina</taxon>
        <taxon>Sordariomycetes</taxon>
        <taxon>Hypocreomycetidae</taxon>
        <taxon>Glomerellales</taxon>
        <taxon>Plectosphaerellaceae</taxon>
        <taxon>Verticillium</taxon>
    </lineage>
</organism>
<reference evidence="1 2" key="1">
    <citation type="submission" date="2015-05" db="EMBL/GenBank/DDBJ databases">
        <authorList>
            <person name="Wang D.B."/>
            <person name="Wang M."/>
        </authorList>
    </citation>
    <scope>NUCLEOTIDE SEQUENCE [LARGE SCALE GENOMIC DNA]</scope>
    <source>
        <strain evidence="1">VL1</strain>
    </source>
</reference>
<protein>
    <recommendedName>
        <fullName evidence="3">NAD-specific glutamate dehydrogenase</fullName>
    </recommendedName>
</protein>
<accession>A0A0G4LB06</accession>
<dbReference type="EMBL" id="CVQH01010001">
    <property type="protein sequence ID" value="CRK18840.1"/>
    <property type="molecule type" value="Genomic_DNA"/>
</dbReference>
<sequence length="386" mass="40028">MVFINFIQSALASHQNVTILDDVILALGHDLALGLDLGLVSELLQHGEVVDEGLDERLLKVGVNDTGGARGLGAVAQGPLPDLVRAGREEAAEVERLAHLDDELGKGRVSANLLLLLEGLLLGLEAAEALLVGNGDGDDGVASGVLLDPLGDLGEMLVLLADVVTLGEVNEVDDRLGRQEEERVDDLDLRELLPVDDLLDGVLLGNHLLHLETLAARASLLLLGLEGLLDELDIFQSELLADDVQITRGVDVTLDVNNLSIVEGAHHLEDGIDGTNVGQEGVAETSTGRGTAGQTGNVIDGQVGGDTRLGVVLLAQPVVARIGDDDAGLLGVDGGVGEVLHLGQSMSREVHGATGTAERTYSRVAEVALGDGLKEGGFADVGKADL</sequence>
<proteinExistence type="predicted"/>
<name>A0A0G4LB06_VERLO</name>
<evidence type="ECO:0008006" key="3">
    <source>
        <dbReference type="Google" id="ProtNLM"/>
    </source>
</evidence>
<keyword evidence="2" id="KW-1185">Reference proteome</keyword>
<dbReference type="Proteomes" id="UP000044602">
    <property type="component" value="Unassembled WGS sequence"/>
</dbReference>
<gene>
    <name evidence="1" type="ORF">BN1708_003185</name>
</gene>
<evidence type="ECO:0000313" key="2">
    <source>
        <dbReference type="Proteomes" id="UP000044602"/>
    </source>
</evidence>
<dbReference type="AlphaFoldDB" id="A0A0G4LB06"/>